<organism evidence="3 4">
    <name type="scientific">Anaeramoeba flamelloides</name>
    <dbReference type="NCBI Taxonomy" id="1746091"/>
    <lineage>
        <taxon>Eukaryota</taxon>
        <taxon>Metamonada</taxon>
        <taxon>Anaeramoebidae</taxon>
        <taxon>Anaeramoeba</taxon>
    </lineage>
</organism>
<protein>
    <submittedName>
        <fullName evidence="3">Uncharacterized protein</fullName>
    </submittedName>
</protein>
<comment type="caution">
    <text evidence="3">The sequence shown here is derived from an EMBL/GenBank/DDBJ whole genome shotgun (WGS) entry which is preliminary data.</text>
</comment>
<feature type="region of interest" description="Disordered" evidence="2">
    <location>
        <begin position="655"/>
        <end position="684"/>
    </location>
</feature>
<feature type="compositionally biased region" description="Low complexity" evidence="2">
    <location>
        <begin position="468"/>
        <end position="485"/>
    </location>
</feature>
<feature type="compositionally biased region" description="Low complexity" evidence="2">
    <location>
        <begin position="655"/>
        <end position="681"/>
    </location>
</feature>
<reference evidence="3" key="1">
    <citation type="submission" date="2022-08" db="EMBL/GenBank/DDBJ databases">
        <title>Novel sulphate-reducing endosymbionts in the free-living metamonad Anaeramoeba.</title>
        <authorList>
            <person name="Jerlstrom-Hultqvist J."/>
            <person name="Cepicka I."/>
            <person name="Gallot-Lavallee L."/>
            <person name="Salas-Leiva D."/>
            <person name="Curtis B.A."/>
            <person name="Zahonova K."/>
            <person name="Pipaliya S."/>
            <person name="Dacks J."/>
            <person name="Roger A.J."/>
        </authorList>
    </citation>
    <scope>NUCLEOTIDE SEQUENCE</scope>
    <source>
        <strain evidence="3">Busselton2</strain>
    </source>
</reference>
<dbReference type="Proteomes" id="UP001146793">
    <property type="component" value="Unassembled WGS sequence"/>
</dbReference>
<evidence type="ECO:0000313" key="3">
    <source>
        <dbReference type="EMBL" id="KAJ3433219.1"/>
    </source>
</evidence>
<evidence type="ECO:0000256" key="2">
    <source>
        <dbReference type="SAM" id="MobiDB-lite"/>
    </source>
</evidence>
<keyword evidence="1" id="KW-0175">Coiled coil</keyword>
<evidence type="ECO:0000313" key="4">
    <source>
        <dbReference type="Proteomes" id="UP001146793"/>
    </source>
</evidence>
<gene>
    <name evidence="3" type="ORF">M0812_22172</name>
</gene>
<dbReference type="AlphaFoldDB" id="A0AAV7YWV1"/>
<feature type="region of interest" description="Disordered" evidence="2">
    <location>
        <begin position="444"/>
        <end position="493"/>
    </location>
</feature>
<proteinExistence type="predicted"/>
<evidence type="ECO:0000256" key="1">
    <source>
        <dbReference type="SAM" id="Coils"/>
    </source>
</evidence>
<dbReference type="EMBL" id="JANTQA010000047">
    <property type="protein sequence ID" value="KAJ3433219.1"/>
    <property type="molecule type" value="Genomic_DNA"/>
</dbReference>
<feature type="coiled-coil region" evidence="1">
    <location>
        <begin position="214"/>
        <end position="248"/>
    </location>
</feature>
<accession>A0AAV7YWV1</accession>
<name>A0AAV7YWV1_9EUKA</name>
<sequence>MEFIQPLPKSPTTLDFYGLYYAFANYLYSIYSDNDDIDPIQTLMKFKNTLPQSFLSQQMDHQFGLIIQIFIQTGLLSNENSETNKPETLQLSPSWRSIINHITKSVRGYNKAGKKYVPKKEEIQIGDNRQCRTISMLGQLVLNELRNGADSREKISEKTGFARQRICAVLSVFKAIGVVKEFGTRRKLKIQLNRVQERFLPQCHHHLHELNMLKNEKREMAKETFELLEKLKEKRKVLKRNKQIFKYKEMIKKIVGNWDANDPNFNKNHILDPNSKFLPQLKQPSEFDRIKNKRNLDQTDTNIFPSNHKNSVKPRKVYFILTKKKKYKLFVGYNSNKKKNNNEDFDNQNYYFSHFNYNTLPQNTTAKNYSNKNINNNNNEKSINNIKNINFKNITIIPKNQNIKISESMKEKFLKNQPNIKMQNCNYNNNFNLNNNFNNEMIPSNPSNFKKKENTPRKIEKNEIRSSNLNFNKDNENKNNNNNQFNKKKTTNGVMNYIKLPKPKNKNDNENENNNSKINLWGVSENKLDDFLKTVLENFPEITKHIQNNQGGNNVKKEEITKIIPHYSTNFINSLTSPSYNISPSILRVMNSNTSSNLALNSPFSISPIAYQSISPFRFMDSPSPFSPFTNMKIRVPPNLSPYYYESPPPLFSNPNFNNNSKFSSQPTTSTNNNPSSSLSSDQNKSELLLQTQNQGILSSQQNPILENPNQPITIPKLKEDHLAQPQIKTPIFQKRDVLGLKKFFGFGFK</sequence>
<feature type="compositionally biased region" description="Basic and acidic residues" evidence="2">
    <location>
        <begin position="450"/>
        <end position="464"/>
    </location>
</feature>